<gene>
    <name evidence="2" type="ORF">MNBD_GAMMA19-664</name>
</gene>
<keyword evidence="1" id="KW-0472">Membrane</keyword>
<evidence type="ECO:0000256" key="1">
    <source>
        <dbReference type="SAM" id="Phobius"/>
    </source>
</evidence>
<feature type="transmembrane region" description="Helical" evidence="1">
    <location>
        <begin position="7"/>
        <end position="29"/>
    </location>
</feature>
<feature type="transmembrane region" description="Helical" evidence="1">
    <location>
        <begin position="35"/>
        <end position="57"/>
    </location>
</feature>
<reference evidence="2" key="1">
    <citation type="submission" date="2018-06" db="EMBL/GenBank/DDBJ databases">
        <authorList>
            <person name="Zhirakovskaya E."/>
        </authorList>
    </citation>
    <scope>NUCLEOTIDE SEQUENCE</scope>
</reference>
<sequence>MKTQYTFTLLTRSLLVLTGLVALASLMFFKDASPLINWLVLSSIIPLIMGMLGENLVREFFTSTIKTHATKINLSHRMPAPVAA</sequence>
<proteinExistence type="predicted"/>
<name>A0A3B0ZXQ1_9ZZZZ</name>
<organism evidence="2">
    <name type="scientific">hydrothermal vent metagenome</name>
    <dbReference type="NCBI Taxonomy" id="652676"/>
    <lineage>
        <taxon>unclassified sequences</taxon>
        <taxon>metagenomes</taxon>
        <taxon>ecological metagenomes</taxon>
    </lineage>
</organism>
<evidence type="ECO:0000313" key="2">
    <source>
        <dbReference type="EMBL" id="VAW96551.1"/>
    </source>
</evidence>
<keyword evidence="1" id="KW-0812">Transmembrane</keyword>
<dbReference type="EMBL" id="UOFV01000089">
    <property type="protein sequence ID" value="VAW96551.1"/>
    <property type="molecule type" value="Genomic_DNA"/>
</dbReference>
<accession>A0A3B0ZXQ1</accession>
<dbReference type="AlphaFoldDB" id="A0A3B0ZXQ1"/>
<protein>
    <submittedName>
        <fullName evidence="2">Uncharacterized protein</fullName>
    </submittedName>
</protein>
<keyword evidence="1" id="KW-1133">Transmembrane helix</keyword>